<dbReference type="InterPro" id="IPR006342">
    <property type="entry name" value="FkbM_mtfrase"/>
</dbReference>
<accession>A0AAF0CSJ4</accession>
<evidence type="ECO:0000313" key="2">
    <source>
        <dbReference type="EMBL" id="WED67277.1"/>
    </source>
</evidence>
<keyword evidence="3" id="KW-1185">Reference proteome</keyword>
<reference evidence="2" key="1">
    <citation type="submission" date="2023-03" db="EMBL/GenBank/DDBJ databases">
        <title>Lomoglobus Profundus gen. nov., sp. nov., a novel member of the phylum Verrucomicrobia, isolated from deep-marine sediment of South China Sea.</title>
        <authorList>
            <person name="Ahmad T."/>
            <person name="Ishaq S.E."/>
            <person name="Wang F."/>
        </authorList>
    </citation>
    <scope>NUCLEOTIDE SEQUENCE</scope>
    <source>
        <strain evidence="2">LMO-M01</strain>
    </source>
</reference>
<name>A0AAF0CSJ4_9BACT</name>
<organism evidence="2 3">
    <name type="scientific">Synoicihabitans lomoniglobus</name>
    <dbReference type="NCBI Taxonomy" id="2909285"/>
    <lineage>
        <taxon>Bacteria</taxon>
        <taxon>Pseudomonadati</taxon>
        <taxon>Verrucomicrobiota</taxon>
        <taxon>Opitutia</taxon>
        <taxon>Opitutales</taxon>
        <taxon>Opitutaceae</taxon>
        <taxon>Synoicihabitans</taxon>
    </lineage>
</organism>
<protein>
    <submittedName>
        <fullName evidence="2">FkbM family methyltransferase</fullName>
    </submittedName>
</protein>
<dbReference type="NCBIfam" id="TIGR01444">
    <property type="entry name" value="fkbM_fam"/>
    <property type="match status" value="1"/>
</dbReference>
<sequence>MARSFRTKIKALANALLAPAGLSLQLKRDVFDMDGLLARAASRGIKPSTVIDIGASNGCWSQLAHRHFPSAHFVLFEPLAERVTELADLARSHGFQHVAAAAGAEVGEITFAVEGNLDGSGVAATGSAGTRSVPMETIDHVVAAHELTGPYVLKLDTHGHELPILEGATAMLPQTDLLIVEAYNFELQPGCLRFHELCAWLEARGLRCCDLADPMRRPTDGALWQMDLAFAPTTSPLFTSDAYR</sequence>
<dbReference type="Pfam" id="PF05050">
    <property type="entry name" value="Methyltransf_21"/>
    <property type="match status" value="1"/>
</dbReference>
<dbReference type="Proteomes" id="UP001218638">
    <property type="component" value="Chromosome"/>
</dbReference>
<dbReference type="InterPro" id="IPR029063">
    <property type="entry name" value="SAM-dependent_MTases_sf"/>
</dbReference>
<proteinExistence type="predicted"/>
<feature type="domain" description="Methyltransferase FkbM" evidence="1">
    <location>
        <begin position="52"/>
        <end position="207"/>
    </location>
</feature>
<keyword evidence="2" id="KW-0489">Methyltransferase</keyword>
<dbReference type="PANTHER" id="PTHR36973:SF4">
    <property type="entry name" value="NODULATION PROTEIN"/>
    <property type="match status" value="1"/>
</dbReference>
<gene>
    <name evidence="2" type="ORF">PXH66_10490</name>
</gene>
<dbReference type="KEGG" id="slom:PXH66_10490"/>
<dbReference type="AlphaFoldDB" id="A0AAF0CSJ4"/>
<dbReference type="GO" id="GO:0032259">
    <property type="term" value="P:methylation"/>
    <property type="evidence" value="ECO:0007669"/>
    <property type="project" value="UniProtKB-KW"/>
</dbReference>
<evidence type="ECO:0000313" key="3">
    <source>
        <dbReference type="Proteomes" id="UP001218638"/>
    </source>
</evidence>
<dbReference type="PANTHER" id="PTHR36973">
    <property type="entry name" value="SLL1456 PROTEIN-RELATED"/>
    <property type="match status" value="1"/>
</dbReference>
<dbReference type="GO" id="GO:0008171">
    <property type="term" value="F:O-methyltransferase activity"/>
    <property type="evidence" value="ECO:0007669"/>
    <property type="project" value="TreeGrafter"/>
</dbReference>
<keyword evidence="2" id="KW-0808">Transferase</keyword>
<dbReference type="RefSeq" id="WP_330928149.1">
    <property type="nucleotide sequence ID" value="NZ_CP119075.1"/>
</dbReference>
<evidence type="ECO:0000259" key="1">
    <source>
        <dbReference type="Pfam" id="PF05050"/>
    </source>
</evidence>
<dbReference type="SUPFAM" id="SSF53335">
    <property type="entry name" value="S-adenosyl-L-methionine-dependent methyltransferases"/>
    <property type="match status" value="1"/>
</dbReference>
<dbReference type="InterPro" id="IPR053188">
    <property type="entry name" value="FkbM_Methyltransferase"/>
</dbReference>
<dbReference type="EMBL" id="CP119075">
    <property type="protein sequence ID" value="WED67277.1"/>
    <property type="molecule type" value="Genomic_DNA"/>
</dbReference>
<dbReference type="Gene3D" id="3.40.50.150">
    <property type="entry name" value="Vaccinia Virus protein VP39"/>
    <property type="match status" value="1"/>
</dbReference>